<dbReference type="InterPro" id="IPR006083">
    <property type="entry name" value="PRK/URK"/>
</dbReference>
<keyword evidence="2" id="KW-0808">Transferase</keyword>
<dbReference type="InterPro" id="IPR027417">
    <property type="entry name" value="P-loop_NTPase"/>
</dbReference>
<organism evidence="2 3">
    <name type="scientific">Paenibacillus psychroresistens</name>
    <dbReference type="NCBI Taxonomy" id="1778678"/>
    <lineage>
        <taxon>Bacteria</taxon>
        <taxon>Bacillati</taxon>
        <taxon>Bacillota</taxon>
        <taxon>Bacilli</taxon>
        <taxon>Bacillales</taxon>
        <taxon>Paenibacillaceae</taxon>
        <taxon>Paenibacillus</taxon>
    </lineage>
</organism>
<dbReference type="SUPFAM" id="SSF52540">
    <property type="entry name" value="P-loop containing nucleoside triphosphate hydrolases"/>
    <property type="match status" value="1"/>
</dbReference>
<protein>
    <submittedName>
        <fullName evidence="2">Uridine kinase</fullName>
    </submittedName>
</protein>
<evidence type="ECO:0000313" key="3">
    <source>
        <dbReference type="Proteomes" id="UP000426246"/>
    </source>
</evidence>
<gene>
    <name evidence="2" type="ORF">EHS13_33465</name>
</gene>
<keyword evidence="2" id="KW-0418">Kinase</keyword>
<dbReference type="GO" id="GO:0005524">
    <property type="term" value="F:ATP binding"/>
    <property type="evidence" value="ECO:0007669"/>
    <property type="project" value="InterPro"/>
</dbReference>
<dbReference type="PRINTS" id="PR00988">
    <property type="entry name" value="URIDINKINASE"/>
</dbReference>
<reference evidence="3" key="1">
    <citation type="submission" date="2018-11" db="EMBL/GenBank/DDBJ databases">
        <title>Complete genome sequence of Paenibacillus sp. ML311-T8.</title>
        <authorList>
            <person name="Nam Y.-D."/>
            <person name="Kang J."/>
            <person name="Chung W.-H."/>
            <person name="Park Y.S."/>
        </authorList>
    </citation>
    <scope>NUCLEOTIDE SEQUENCE [LARGE SCALE GENOMIC DNA]</scope>
    <source>
        <strain evidence="3">ML311-T8</strain>
    </source>
</reference>
<dbReference type="EMBL" id="CP034235">
    <property type="protein sequence ID" value="QGR00361.1"/>
    <property type="molecule type" value="Genomic_DNA"/>
</dbReference>
<name>A0A6B8RUW6_9BACL</name>
<dbReference type="Gene3D" id="3.40.50.300">
    <property type="entry name" value="P-loop containing nucleotide triphosphate hydrolases"/>
    <property type="match status" value="1"/>
</dbReference>
<keyword evidence="3" id="KW-1185">Reference proteome</keyword>
<evidence type="ECO:0000313" key="2">
    <source>
        <dbReference type="EMBL" id="QGR00361.1"/>
    </source>
</evidence>
<dbReference type="KEGG" id="ppsc:EHS13_33465"/>
<accession>A0A6B8RUW6</accession>
<evidence type="ECO:0000259" key="1">
    <source>
        <dbReference type="Pfam" id="PF00485"/>
    </source>
</evidence>
<dbReference type="AlphaFoldDB" id="A0A6B8RUW6"/>
<dbReference type="Proteomes" id="UP000426246">
    <property type="component" value="Chromosome"/>
</dbReference>
<dbReference type="GO" id="GO:0016301">
    <property type="term" value="F:kinase activity"/>
    <property type="evidence" value="ECO:0007669"/>
    <property type="project" value="UniProtKB-KW"/>
</dbReference>
<sequence>MSKRQKTLVIGIDGGGAAGKSTLARKFQYLNDDVTVVHMDDFYYPTKERKLINHQTEIGGNWDWNRVLNQVLVPIKQNENGYYQIYDWDNDILTEWHTVPIGGIVIIEGCYSLRKELSFLYDVRIWIESPQDIRLERGVQRDGGGNRDMWEKVWLPDEDRYFEVQKPADSADIVIDGTGHNGDISKFEVNIDRAPENWLE</sequence>
<dbReference type="Pfam" id="PF00485">
    <property type="entry name" value="PRK"/>
    <property type="match status" value="1"/>
</dbReference>
<dbReference type="OrthoDB" id="1420794at2"/>
<dbReference type="PANTHER" id="PTHR10285">
    <property type="entry name" value="URIDINE KINASE"/>
    <property type="match status" value="1"/>
</dbReference>
<proteinExistence type="predicted"/>
<feature type="domain" description="Phosphoribulokinase/uridine kinase" evidence="1">
    <location>
        <begin position="9"/>
        <end position="143"/>
    </location>
</feature>